<protein>
    <submittedName>
        <fullName evidence="2">Uncharacterized protein</fullName>
    </submittedName>
</protein>
<dbReference type="VEuPathDB" id="VectorBase:ASTEI20_032571"/>
<reference evidence="3" key="1">
    <citation type="journal article" date="2014" name="Genome Biol.">
        <title>Genome analysis of a major urban malaria vector mosquito, Anopheles stephensi.</title>
        <authorList>
            <person name="Jiang X."/>
            <person name="Peery A."/>
            <person name="Hall A.B."/>
            <person name="Sharma A."/>
            <person name="Chen X.G."/>
            <person name="Waterhouse R.M."/>
            <person name="Komissarov A."/>
            <person name="Riehle M.M."/>
            <person name="Shouche Y."/>
            <person name="Sharakhova M.V."/>
            <person name="Lawson D."/>
            <person name="Pakpour N."/>
            <person name="Arensburger P."/>
            <person name="Davidson V.L."/>
            <person name="Eiglmeier K."/>
            <person name="Emrich S."/>
            <person name="George P."/>
            <person name="Kennedy R.C."/>
            <person name="Mane S.P."/>
            <person name="Maslen G."/>
            <person name="Oringanje C."/>
            <person name="Qi Y."/>
            <person name="Settlage R."/>
            <person name="Tojo M."/>
            <person name="Tubio J.M."/>
            <person name="Unger M.F."/>
            <person name="Wang B."/>
            <person name="Vernick K.D."/>
            <person name="Ribeiro J.M."/>
            <person name="James A.A."/>
            <person name="Michel K."/>
            <person name="Riehle M.A."/>
            <person name="Luckhart S."/>
            <person name="Sharakhov I.V."/>
            <person name="Tu Z."/>
        </authorList>
    </citation>
    <scope>NUCLEOTIDE SEQUENCE [LARGE SCALE GENOMIC DNA]</scope>
    <source>
        <strain evidence="3">Indian</strain>
    </source>
</reference>
<proteinExistence type="predicted"/>
<dbReference type="VEuPathDB" id="VectorBase:ASTE009779"/>
<evidence type="ECO:0000313" key="2">
    <source>
        <dbReference type="EnsemblMetazoa" id="ASTEI11327-PA"/>
    </source>
</evidence>
<sequence>MQNKASLNSQQVGKSSQKLSQIKQLQDLVQAAALNHETTMAAPISSSSSSALGPAAGAGGVKHAASTTATHQLNSFYLYTETVKGLPFNLQIYG</sequence>
<name>A0A182YS91_ANOST</name>
<feature type="compositionally biased region" description="Low complexity" evidence="1">
    <location>
        <begin position="43"/>
        <end position="55"/>
    </location>
</feature>
<keyword evidence="3" id="KW-1185">Reference proteome</keyword>
<dbReference type="EnsemblMetazoa" id="ASTEI11327-RA">
    <property type="protein sequence ID" value="ASTEI11327-PA"/>
    <property type="gene ID" value="ASTEI11327"/>
</dbReference>
<feature type="region of interest" description="Disordered" evidence="1">
    <location>
        <begin position="43"/>
        <end position="64"/>
    </location>
</feature>
<dbReference type="VEuPathDB" id="VectorBase:ASTEI11327"/>
<reference evidence="2" key="2">
    <citation type="submission" date="2020-05" db="UniProtKB">
        <authorList>
            <consortium name="EnsemblMetazoa"/>
        </authorList>
    </citation>
    <scope>IDENTIFICATION</scope>
    <source>
        <strain evidence="2">Indian</strain>
    </source>
</reference>
<organism evidence="2 3">
    <name type="scientific">Anopheles stephensi</name>
    <name type="common">Indo-Pakistan malaria mosquito</name>
    <dbReference type="NCBI Taxonomy" id="30069"/>
    <lineage>
        <taxon>Eukaryota</taxon>
        <taxon>Metazoa</taxon>
        <taxon>Ecdysozoa</taxon>
        <taxon>Arthropoda</taxon>
        <taxon>Hexapoda</taxon>
        <taxon>Insecta</taxon>
        <taxon>Pterygota</taxon>
        <taxon>Neoptera</taxon>
        <taxon>Endopterygota</taxon>
        <taxon>Diptera</taxon>
        <taxon>Nematocera</taxon>
        <taxon>Culicoidea</taxon>
        <taxon>Culicidae</taxon>
        <taxon>Anophelinae</taxon>
        <taxon>Anopheles</taxon>
    </lineage>
</organism>
<accession>A0A182YS91</accession>
<dbReference type="AlphaFoldDB" id="A0A182YS91"/>
<dbReference type="Proteomes" id="UP000076408">
    <property type="component" value="Unassembled WGS sequence"/>
</dbReference>
<evidence type="ECO:0000313" key="3">
    <source>
        <dbReference type="Proteomes" id="UP000076408"/>
    </source>
</evidence>
<evidence type="ECO:0000256" key="1">
    <source>
        <dbReference type="SAM" id="MobiDB-lite"/>
    </source>
</evidence>